<sequence>MTQSMRTLPEAARAVPACRCIFLLLPTFSPLDLSSAVAALEAANSYGGTARYAWRVVSGDGLAVTAPNGLRVAVDGGLPELARGDMVFVCGGQGVEPGIPLKVLGWLRKAQRMGLVMAALGGGVMALARAGLLSGRQASAHWAQRATLAEMHPDVEVRTSLFTVEGKLITCAGGTATADMMLDLIADRHGGDVATAAADLMVCSAARKGSQDQTVSEFGRTGVRHEKLAAALSLMRSNLEEPLTPGRIAGLVGLSVRQLERLFSKYLQTTPKVYYTRLRLDYARSLLLQTNMRIIDIALASGFNSQTHFAKVYRRYSGKPPHQERPF</sequence>
<dbReference type="SUPFAM" id="SSF46689">
    <property type="entry name" value="Homeodomain-like"/>
    <property type="match status" value="2"/>
</dbReference>
<dbReference type="SUPFAM" id="SSF52317">
    <property type="entry name" value="Class I glutamine amidotransferase-like"/>
    <property type="match status" value="1"/>
</dbReference>
<dbReference type="STRING" id="1396826.PHA8399_02336"/>
<dbReference type="Gene3D" id="1.10.10.60">
    <property type="entry name" value="Homeodomain-like"/>
    <property type="match status" value="1"/>
</dbReference>
<dbReference type="EMBL" id="CYSR01000022">
    <property type="protein sequence ID" value="CUI00210.1"/>
    <property type="molecule type" value="Genomic_DNA"/>
</dbReference>
<accession>A0A0N7M4P5</accession>
<dbReference type="PANTHER" id="PTHR43130:SF3">
    <property type="entry name" value="HTH-TYPE TRANSCRIPTIONAL REGULATOR RV1931C"/>
    <property type="match status" value="1"/>
</dbReference>
<dbReference type="Proteomes" id="UP000051326">
    <property type="component" value="Unassembled WGS sequence"/>
</dbReference>
<reference evidence="6 7" key="1">
    <citation type="submission" date="2015-09" db="EMBL/GenBank/DDBJ databases">
        <authorList>
            <consortium name="Swine Surveillance"/>
        </authorList>
    </citation>
    <scope>NUCLEOTIDE SEQUENCE [LARGE SCALE GENOMIC DNA]</scope>
    <source>
        <strain evidence="6 7">CECT 8399</strain>
    </source>
</reference>
<dbReference type="CDD" id="cd03136">
    <property type="entry name" value="GATase1_AraC_ArgR_like"/>
    <property type="match status" value="1"/>
</dbReference>
<proteinExistence type="predicted"/>
<dbReference type="RefSeq" id="WP_058286307.1">
    <property type="nucleotide sequence ID" value="NZ_CYSR01000022.1"/>
</dbReference>
<dbReference type="InterPro" id="IPR018060">
    <property type="entry name" value="HTH_AraC"/>
</dbReference>
<keyword evidence="2" id="KW-0238">DNA-binding</keyword>
<keyword evidence="3" id="KW-0804">Transcription</keyword>
<dbReference type="GO" id="GO:0003700">
    <property type="term" value="F:DNA-binding transcription factor activity"/>
    <property type="evidence" value="ECO:0007669"/>
    <property type="project" value="InterPro"/>
</dbReference>
<keyword evidence="4" id="KW-0732">Signal</keyword>
<evidence type="ECO:0000259" key="5">
    <source>
        <dbReference type="PROSITE" id="PS01124"/>
    </source>
</evidence>
<evidence type="ECO:0000313" key="6">
    <source>
        <dbReference type="EMBL" id="CUI00210.1"/>
    </source>
</evidence>
<dbReference type="InterPro" id="IPR029062">
    <property type="entry name" value="Class_I_gatase-like"/>
</dbReference>
<evidence type="ECO:0000256" key="1">
    <source>
        <dbReference type="ARBA" id="ARBA00023015"/>
    </source>
</evidence>
<dbReference type="InterPro" id="IPR009057">
    <property type="entry name" value="Homeodomain-like_sf"/>
</dbReference>
<evidence type="ECO:0000313" key="7">
    <source>
        <dbReference type="Proteomes" id="UP000051326"/>
    </source>
</evidence>
<dbReference type="Gene3D" id="3.40.50.880">
    <property type="match status" value="1"/>
</dbReference>
<keyword evidence="1" id="KW-0805">Transcription regulation</keyword>
<evidence type="ECO:0000256" key="3">
    <source>
        <dbReference type="ARBA" id="ARBA00023163"/>
    </source>
</evidence>
<name>A0A0N7M4P5_9RHOB</name>
<dbReference type="Pfam" id="PF01965">
    <property type="entry name" value="DJ-1_PfpI"/>
    <property type="match status" value="1"/>
</dbReference>
<organism evidence="6 7">
    <name type="scientific">Leisingera aquaemixtae</name>
    <dbReference type="NCBI Taxonomy" id="1396826"/>
    <lineage>
        <taxon>Bacteria</taxon>
        <taxon>Pseudomonadati</taxon>
        <taxon>Pseudomonadota</taxon>
        <taxon>Alphaproteobacteria</taxon>
        <taxon>Rhodobacterales</taxon>
        <taxon>Roseobacteraceae</taxon>
        <taxon>Leisingera</taxon>
    </lineage>
</organism>
<feature type="domain" description="HTH araC/xylS-type" evidence="5">
    <location>
        <begin position="229"/>
        <end position="327"/>
    </location>
</feature>
<dbReference type="GO" id="GO:0043565">
    <property type="term" value="F:sequence-specific DNA binding"/>
    <property type="evidence" value="ECO:0007669"/>
    <property type="project" value="InterPro"/>
</dbReference>
<evidence type="ECO:0000256" key="4">
    <source>
        <dbReference type="SAM" id="SignalP"/>
    </source>
</evidence>
<protein>
    <submittedName>
        <fullName evidence="6">Carnitine catabolism transcriptional activator</fullName>
    </submittedName>
</protein>
<dbReference type="SMART" id="SM00342">
    <property type="entry name" value="HTH_ARAC"/>
    <property type="match status" value="1"/>
</dbReference>
<dbReference type="InterPro" id="IPR052158">
    <property type="entry name" value="INH-QAR"/>
</dbReference>
<dbReference type="PANTHER" id="PTHR43130">
    <property type="entry name" value="ARAC-FAMILY TRANSCRIPTIONAL REGULATOR"/>
    <property type="match status" value="1"/>
</dbReference>
<dbReference type="Pfam" id="PF12833">
    <property type="entry name" value="HTH_18"/>
    <property type="match status" value="1"/>
</dbReference>
<gene>
    <name evidence="6" type="primary">cdhR_4</name>
    <name evidence="6" type="ORF">PHA8399_02336</name>
</gene>
<evidence type="ECO:0000256" key="2">
    <source>
        <dbReference type="ARBA" id="ARBA00023125"/>
    </source>
</evidence>
<dbReference type="InterPro" id="IPR018062">
    <property type="entry name" value="HTH_AraC-typ_CS"/>
</dbReference>
<feature type="chain" id="PRO_5006015880" evidence="4">
    <location>
        <begin position="39"/>
        <end position="327"/>
    </location>
</feature>
<dbReference type="InterPro" id="IPR002818">
    <property type="entry name" value="DJ-1/PfpI"/>
</dbReference>
<dbReference type="AlphaFoldDB" id="A0A0N7M4P5"/>
<dbReference type="PROSITE" id="PS01124">
    <property type="entry name" value="HTH_ARAC_FAMILY_2"/>
    <property type="match status" value="1"/>
</dbReference>
<dbReference type="PROSITE" id="PS00041">
    <property type="entry name" value="HTH_ARAC_FAMILY_1"/>
    <property type="match status" value="1"/>
</dbReference>
<feature type="signal peptide" evidence="4">
    <location>
        <begin position="1"/>
        <end position="38"/>
    </location>
</feature>